<sequence>MEFQEQLDSIWEKISDAEFLANRGVANEVRYYIFDYDPRNELIVREHIKSLKKKNNPDADGFEIVEYDLYNMIVEILEHKGYIDKCIEFEKTKGREYMFNAVSKMLRLTSDGNLIIKKIVDKTPDDAVVFLTGVGKAFPIVRSHNILNNLHQVLDKVPVVMFYPGTWDGQVLSLFGTIKDDNYYRAFPLI</sequence>
<dbReference type="Proteomes" id="UP000277999">
    <property type="component" value="Unassembled WGS sequence"/>
</dbReference>
<gene>
    <name evidence="1" type="ORF">D9O40_18360</name>
</gene>
<protein>
    <submittedName>
        <fullName evidence="1">DUF1788 domain-containing protein</fullName>
    </submittedName>
</protein>
<evidence type="ECO:0000313" key="1">
    <source>
        <dbReference type="EMBL" id="RMC93042.1"/>
    </source>
</evidence>
<organism evidence="1 2">
    <name type="scientific">Clostridium autoethanogenum</name>
    <dbReference type="NCBI Taxonomy" id="84023"/>
    <lineage>
        <taxon>Bacteria</taxon>
        <taxon>Bacillati</taxon>
        <taxon>Bacillota</taxon>
        <taxon>Clostridia</taxon>
        <taxon>Eubacteriales</taxon>
        <taxon>Clostridiaceae</taxon>
        <taxon>Clostridium</taxon>
    </lineage>
</organism>
<dbReference type="AlphaFoldDB" id="A0A3M0S379"/>
<name>A0A3M0S379_9CLOT</name>
<dbReference type="Pfam" id="PF08747">
    <property type="entry name" value="BrxB"/>
    <property type="match status" value="1"/>
</dbReference>
<reference evidence="1 2" key="1">
    <citation type="submission" date="2018-10" db="EMBL/GenBank/DDBJ databases">
        <title>Genome-centric metagenomics revealed C2 chemical producing, CO utilizing Clostridium with novel acetogenic gene cluster.</title>
        <authorList>
            <person name="Kang H."/>
            <person name="Park B."/>
            <person name="Choi I.G."/>
            <person name="Chang I.S."/>
        </authorList>
    </citation>
    <scope>NUCLEOTIDE SEQUENCE [LARGE SCALE GENOMIC DNA]</scope>
    <source>
        <strain evidence="1 2">H21-9</strain>
    </source>
</reference>
<evidence type="ECO:0000313" key="2">
    <source>
        <dbReference type="Proteomes" id="UP000277999"/>
    </source>
</evidence>
<dbReference type="RefSeq" id="WP_122060108.1">
    <property type="nucleotide sequence ID" value="NZ_RFAQ01000109.1"/>
</dbReference>
<dbReference type="InterPro" id="IPR014858">
    <property type="entry name" value="BrxB"/>
</dbReference>
<dbReference type="EMBL" id="RFAQ01000109">
    <property type="protein sequence ID" value="RMC93042.1"/>
    <property type="molecule type" value="Genomic_DNA"/>
</dbReference>
<accession>A0A3M0S379</accession>
<proteinExistence type="predicted"/>
<comment type="caution">
    <text evidence="1">The sequence shown here is derived from an EMBL/GenBank/DDBJ whole genome shotgun (WGS) entry which is preliminary data.</text>
</comment>